<name>A0A3M8DG99_9BACL</name>
<feature type="transmembrane region" description="Helical" evidence="1">
    <location>
        <begin position="279"/>
        <end position="297"/>
    </location>
</feature>
<protein>
    <submittedName>
        <fullName evidence="3">DUF4129 domain-containing protein</fullName>
    </submittedName>
</protein>
<dbReference type="AlphaFoldDB" id="A0A3M8DG99"/>
<comment type="caution">
    <text evidence="3">The sequence shown here is derived from an EMBL/GenBank/DDBJ whole genome shotgun (WGS) entry which is preliminary data.</text>
</comment>
<dbReference type="EMBL" id="RHHQ01000012">
    <property type="protein sequence ID" value="RNB87028.1"/>
    <property type="molecule type" value="Genomic_DNA"/>
</dbReference>
<dbReference type="Proteomes" id="UP000271031">
    <property type="component" value="Unassembled WGS sequence"/>
</dbReference>
<keyword evidence="1" id="KW-0812">Transmembrane</keyword>
<organism evidence="3 4">
    <name type="scientific">Brevibacillus fluminis</name>
    <dbReference type="NCBI Taxonomy" id="511487"/>
    <lineage>
        <taxon>Bacteria</taxon>
        <taxon>Bacillati</taxon>
        <taxon>Bacillota</taxon>
        <taxon>Bacilli</taxon>
        <taxon>Bacillales</taxon>
        <taxon>Paenibacillaceae</taxon>
        <taxon>Brevibacillus</taxon>
    </lineage>
</organism>
<evidence type="ECO:0000256" key="1">
    <source>
        <dbReference type="SAM" id="Phobius"/>
    </source>
</evidence>
<feature type="transmembrane region" description="Helical" evidence="1">
    <location>
        <begin position="62"/>
        <end position="80"/>
    </location>
</feature>
<feature type="transmembrane region" description="Helical" evidence="1">
    <location>
        <begin position="184"/>
        <end position="205"/>
    </location>
</feature>
<keyword evidence="1" id="KW-0472">Membrane</keyword>
<feature type="transmembrane region" description="Helical" evidence="1">
    <location>
        <begin position="211"/>
        <end position="231"/>
    </location>
</feature>
<proteinExistence type="predicted"/>
<gene>
    <name evidence="3" type="ORF">EDM56_15120</name>
</gene>
<reference evidence="3 4" key="1">
    <citation type="submission" date="2018-10" db="EMBL/GenBank/DDBJ databases">
        <title>Phylogenomics of Brevibacillus.</title>
        <authorList>
            <person name="Dunlap C."/>
        </authorList>
    </citation>
    <scope>NUCLEOTIDE SEQUENCE [LARGE SCALE GENOMIC DNA]</scope>
    <source>
        <strain evidence="3 4">JCM 15716</strain>
    </source>
</reference>
<keyword evidence="4" id="KW-1185">Reference proteome</keyword>
<sequence length="437" mass="48809">MNDNTVLRSSLALTFEAQIIALLLFITPYLAFSGKSAIGLFLTISVLFSAGSFFYQKSSRGFLGLILLSLTVLLVALLGYVYADSVILALIGAAVYYWRLHARAAEGITLPELTKRFTLVMFAYVCLMIWLAMTGAFSLADLMLAISFSTIWFLIMCYLEFLTRDTGSSALSGGKIGVFAGQQAGLTIGIITVFLAAASLLYYALAYSFTWIKGPVFSLLKVVFMPLLLWLDSLIAALKGKASNNTALNKFLEQSGDSQQEYAPPPPVQQDLFSRLEPYLIALVALLILFVLGRMVWRHYTKNKRVDQPAQPITPPAQTVEKLAPSVITEEKTHENLQKWHVPQNDRVRFAYYQFLQQMSKRGMLIHLEETSREFLQRIRSTYISSPLTPLAERITRAYESYRYGGQQLAEDEIARMETDVAELATLVGNENNGAPH</sequence>
<dbReference type="Pfam" id="PF13559">
    <property type="entry name" value="DUF4129"/>
    <property type="match status" value="1"/>
</dbReference>
<evidence type="ECO:0000313" key="4">
    <source>
        <dbReference type="Proteomes" id="UP000271031"/>
    </source>
</evidence>
<evidence type="ECO:0000313" key="3">
    <source>
        <dbReference type="EMBL" id="RNB87028.1"/>
    </source>
</evidence>
<dbReference type="RefSeq" id="WP_122918726.1">
    <property type="nucleotide sequence ID" value="NZ_RHHQ01000012.1"/>
</dbReference>
<dbReference type="InterPro" id="IPR025403">
    <property type="entry name" value="TgpA-like_C"/>
</dbReference>
<feature type="transmembrane region" description="Helical" evidence="1">
    <location>
        <begin position="37"/>
        <end position="55"/>
    </location>
</feature>
<evidence type="ECO:0000259" key="2">
    <source>
        <dbReference type="Pfam" id="PF13559"/>
    </source>
</evidence>
<feature type="domain" description="Protein-glutamine gamma-glutamyltransferase-like C-terminal" evidence="2">
    <location>
        <begin position="351"/>
        <end position="419"/>
    </location>
</feature>
<keyword evidence="1" id="KW-1133">Transmembrane helix</keyword>
<feature type="transmembrane region" description="Helical" evidence="1">
    <location>
        <begin position="143"/>
        <end position="163"/>
    </location>
</feature>
<dbReference type="OrthoDB" id="2476417at2"/>
<accession>A0A3M8DG99</accession>
<feature type="transmembrane region" description="Helical" evidence="1">
    <location>
        <begin position="117"/>
        <end position="137"/>
    </location>
</feature>
<feature type="transmembrane region" description="Helical" evidence="1">
    <location>
        <begin position="12"/>
        <end position="31"/>
    </location>
</feature>